<dbReference type="PANTHER" id="PTHR11061">
    <property type="entry name" value="RNA M5U METHYLTRANSFERASE"/>
    <property type="match status" value="1"/>
</dbReference>
<feature type="domain" description="TRAM" evidence="6">
    <location>
        <begin position="1"/>
        <end position="49"/>
    </location>
</feature>
<dbReference type="GO" id="GO:0070475">
    <property type="term" value="P:rRNA base methylation"/>
    <property type="evidence" value="ECO:0007669"/>
    <property type="project" value="TreeGrafter"/>
</dbReference>
<reference evidence="7 8" key="1">
    <citation type="submission" date="2018-11" db="EMBL/GenBank/DDBJ databases">
        <authorList>
            <person name="Da X."/>
        </authorList>
    </citation>
    <scope>NUCLEOTIDE SEQUENCE [LARGE SCALE GENOMIC DNA]</scope>
    <source>
        <strain evidence="7 8">S14-144</strain>
    </source>
</reference>
<dbReference type="PROSITE" id="PS50926">
    <property type="entry name" value="TRAM"/>
    <property type="match status" value="1"/>
</dbReference>
<evidence type="ECO:0000256" key="2">
    <source>
        <dbReference type="ARBA" id="ARBA00022679"/>
    </source>
</evidence>
<feature type="compositionally biased region" description="Basic residues" evidence="5">
    <location>
        <begin position="185"/>
        <end position="196"/>
    </location>
</feature>
<keyword evidence="1 4" id="KW-0489">Methyltransferase</keyword>
<feature type="region of interest" description="Disordered" evidence="5">
    <location>
        <begin position="171"/>
        <end position="209"/>
    </location>
</feature>
<feature type="binding site" evidence="4">
    <location>
        <position position="266"/>
    </location>
    <ligand>
        <name>S-adenosyl-L-methionine</name>
        <dbReference type="ChEBI" id="CHEBI:59789"/>
    </ligand>
</feature>
<keyword evidence="8" id="KW-1185">Reference proteome</keyword>
<proteinExistence type="inferred from homology"/>
<feature type="binding site" evidence="4">
    <location>
        <position position="362"/>
    </location>
    <ligand>
        <name>S-adenosyl-L-methionine</name>
        <dbReference type="ChEBI" id="CHEBI:59789"/>
    </ligand>
</feature>
<evidence type="ECO:0000256" key="5">
    <source>
        <dbReference type="SAM" id="MobiDB-lite"/>
    </source>
</evidence>
<sequence length="433" mass="45883">MGLVAHGGHCVARYDGRVVFVRHALPGEQVLVRITETKRDSFCRGDAVEVLQASPGRREAPCAHFRPAVCGGCDFQHAEPELQRELKASVICEQLERLGGVEMAVTVEELPGGEFDWRTRVRWATDRDGNVGPRVARSHDVVALSPAAPCLIAAPGLTELALSPAVSELARRAQQQVSPGTVPGKGHRGGRGRSHGQKLSDRPVTGGGRRDAEAEIVLTAAGDGSVLAAAAGMGLASPSSHPAYPDTVTETVHGRAFDVAVDGFWQVHPAAASTLVDAVMGFVPDVQGGIAWDLYGGVGLFAAFLADAVGPSGQVVSVEFDERASELAAANLRDVPQVQVVCGKVEDVITRLDRKADVIVLDPRAPARAGSSAPLLPTATPPSLSMSPATPRRWAATPERWTNWATSSRRCVRSTPSRRRRTWSASRSLLGPE</sequence>
<dbReference type="Proteomes" id="UP000268084">
    <property type="component" value="Chromosome"/>
</dbReference>
<keyword evidence="3 4" id="KW-0949">S-adenosyl-L-methionine</keyword>
<dbReference type="SUPFAM" id="SSF50249">
    <property type="entry name" value="Nucleic acid-binding proteins"/>
    <property type="match status" value="1"/>
</dbReference>
<dbReference type="Gene3D" id="3.40.50.150">
    <property type="entry name" value="Vaccinia Virus protein VP39"/>
    <property type="match status" value="1"/>
</dbReference>
<dbReference type="InterPro" id="IPR012340">
    <property type="entry name" value="NA-bd_OB-fold"/>
</dbReference>
<dbReference type="EMBL" id="CP034170">
    <property type="protein sequence ID" value="AZI59423.1"/>
    <property type="molecule type" value="Genomic_DNA"/>
</dbReference>
<feature type="active site" description="Nucleophile" evidence="4">
    <location>
        <position position="411"/>
    </location>
</feature>
<feature type="binding site" evidence="4">
    <location>
        <position position="295"/>
    </location>
    <ligand>
        <name>S-adenosyl-L-methionine</name>
        <dbReference type="ChEBI" id="CHEBI:59789"/>
    </ligand>
</feature>
<accession>A0A3G8ZQ70</accession>
<evidence type="ECO:0000313" key="8">
    <source>
        <dbReference type="Proteomes" id="UP000268084"/>
    </source>
</evidence>
<dbReference type="CDD" id="cd02440">
    <property type="entry name" value="AdoMet_MTases"/>
    <property type="match status" value="1"/>
</dbReference>
<feature type="region of interest" description="Disordered" evidence="5">
    <location>
        <begin position="412"/>
        <end position="433"/>
    </location>
</feature>
<feature type="binding site" evidence="4">
    <location>
        <position position="319"/>
    </location>
    <ligand>
        <name>S-adenosyl-L-methionine</name>
        <dbReference type="ChEBI" id="CHEBI:59789"/>
    </ligand>
</feature>
<reference evidence="7 8" key="2">
    <citation type="submission" date="2018-12" db="EMBL/GenBank/DDBJ databases">
        <title>Nakamurella antarcticus sp. nov., isolated from Antarctica South Shetland Islands soil.</title>
        <authorList>
            <person name="Peng F."/>
        </authorList>
    </citation>
    <scope>NUCLEOTIDE SEQUENCE [LARGE SCALE GENOMIC DNA]</scope>
    <source>
        <strain evidence="7 8">S14-144</strain>
    </source>
</reference>
<evidence type="ECO:0000256" key="4">
    <source>
        <dbReference type="PROSITE-ProRule" id="PRU01024"/>
    </source>
</evidence>
<dbReference type="InterPro" id="IPR010280">
    <property type="entry name" value="U5_MeTrfase_fam"/>
</dbReference>
<dbReference type="SUPFAM" id="SSF53335">
    <property type="entry name" value="S-adenosyl-L-methionine-dependent methyltransferases"/>
    <property type="match status" value="2"/>
</dbReference>
<evidence type="ECO:0000256" key="1">
    <source>
        <dbReference type="ARBA" id="ARBA00022603"/>
    </source>
</evidence>
<dbReference type="GO" id="GO:0070041">
    <property type="term" value="F:rRNA (uridine-C5-)-methyltransferase activity"/>
    <property type="evidence" value="ECO:0007669"/>
    <property type="project" value="TreeGrafter"/>
</dbReference>
<dbReference type="Gene3D" id="2.40.50.140">
    <property type="entry name" value="Nucleic acid-binding proteins"/>
    <property type="match status" value="1"/>
</dbReference>
<dbReference type="InterPro" id="IPR029063">
    <property type="entry name" value="SAM-dependent_MTases_sf"/>
</dbReference>
<comment type="similarity">
    <text evidence="4">Belongs to the class I-like SAM-binding methyltransferase superfamily. RNA M5U methyltransferase family.</text>
</comment>
<dbReference type="Gene3D" id="2.40.50.1070">
    <property type="match status" value="1"/>
</dbReference>
<dbReference type="AlphaFoldDB" id="A0A3G8ZQ70"/>
<evidence type="ECO:0000256" key="3">
    <source>
        <dbReference type="ARBA" id="ARBA00022691"/>
    </source>
</evidence>
<dbReference type="InterPro" id="IPR002792">
    <property type="entry name" value="TRAM_dom"/>
</dbReference>
<dbReference type="OrthoDB" id="9804590at2"/>
<name>A0A3G8ZQ70_9ACTN</name>
<feature type="region of interest" description="Disordered" evidence="5">
    <location>
        <begin position="367"/>
        <end position="398"/>
    </location>
</feature>
<feature type="compositionally biased region" description="Basic residues" evidence="5">
    <location>
        <begin position="412"/>
        <end position="422"/>
    </location>
</feature>
<gene>
    <name evidence="7" type="ORF">EH165_05560</name>
</gene>
<dbReference type="PANTHER" id="PTHR11061:SF30">
    <property type="entry name" value="TRNA (URACIL(54)-C(5))-METHYLTRANSFERASE"/>
    <property type="match status" value="1"/>
</dbReference>
<organism evidence="7 8">
    <name type="scientific">Nakamurella antarctica</name>
    <dbReference type="NCBI Taxonomy" id="1902245"/>
    <lineage>
        <taxon>Bacteria</taxon>
        <taxon>Bacillati</taxon>
        <taxon>Actinomycetota</taxon>
        <taxon>Actinomycetes</taxon>
        <taxon>Nakamurellales</taxon>
        <taxon>Nakamurellaceae</taxon>
        <taxon>Nakamurella</taxon>
    </lineage>
</organism>
<feature type="compositionally biased region" description="Low complexity" evidence="5">
    <location>
        <begin position="423"/>
        <end position="433"/>
    </location>
</feature>
<evidence type="ECO:0000259" key="6">
    <source>
        <dbReference type="PROSITE" id="PS50926"/>
    </source>
</evidence>
<dbReference type="KEGG" id="nak:EH165_05560"/>
<feature type="compositionally biased region" description="Low complexity" evidence="5">
    <location>
        <begin position="367"/>
        <end position="391"/>
    </location>
</feature>
<keyword evidence="2 4" id="KW-0808">Transferase</keyword>
<protein>
    <submittedName>
        <fullName evidence="7">Class I SAM-dependent RNA methyltransferase</fullName>
    </submittedName>
</protein>
<dbReference type="PROSITE" id="PS51687">
    <property type="entry name" value="SAM_MT_RNA_M5U"/>
    <property type="match status" value="1"/>
</dbReference>
<evidence type="ECO:0000313" key="7">
    <source>
        <dbReference type="EMBL" id="AZI59423.1"/>
    </source>
</evidence>
<dbReference type="Pfam" id="PF01938">
    <property type="entry name" value="TRAM"/>
    <property type="match status" value="1"/>
</dbReference>